<comment type="caution">
    <text evidence="3">The sequence shown here is derived from an EMBL/GenBank/DDBJ whole genome shotgun (WGS) entry which is preliminary data.</text>
</comment>
<dbReference type="InterPro" id="IPR029063">
    <property type="entry name" value="SAM-dependent_MTases_sf"/>
</dbReference>
<dbReference type="SUPFAM" id="SSF53335">
    <property type="entry name" value="S-adenosyl-L-methionine-dependent methyltransferases"/>
    <property type="match status" value="1"/>
</dbReference>
<protein>
    <submittedName>
        <fullName evidence="3">Class I SAM-dependent methyltransferase</fullName>
    </submittedName>
</protein>
<reference evidence="3 4" key="1">
    <citation type="submission" date="2021-04" db="EMBL/GenBank/DDBJ databases">
        <title>Magnetospirillum sulfuroxidans sp. nov., a facultative chemolithoautotrophic sulfur-oxidizing alphaproteobacterium isolated from freshwater sediment and proposals for Paramagetospirillum gen. nov., and Magnetospirillaceae fam. nov.</title>
        <authorList>
            <person name="Koziaeva V."/>
            <person name="Geelhoed J.S."/>
            <person name="Sorokin D.Y."/>
            <person name="Grouzdev D.S."/>
        </authorList>
    </citation>
    <scope>NUCLEOTIDE SEQUENCE [LARGE SCALE GENOMIC DNA]</scope>
    <source>
        <strain evidence="3 4">J10</strain>
    </source>
</reference>
<name>A0ABS5I7H7_9PROT</name>
<evidence type="ECO:0000259" key="2">
    <source>
        <dbReference type="Pfam" id="PF13649"/>
    </source>
</evidence>
<dbReference type="PANTHER" id="PTHR43861">
    <property type="entry name" value="TRANS-ACONITATE 2-METHYLTRANSFERASE-RELATED"/>
    <property type="match status" value="1"/>
</dbReference>
<dbReference type="Pfam" id="PF13649">
    <property type="entry name" value="Methyltransf_25"/>
    <property type="match status" value="1"/>
</dbReference>
<evidence type="ECO:0000313" key="4">
    <source>
        <dbReference type="Proteomes" id="UP000680714"/>
    </source>
</evidence>
<feature type="domain" description="Methyltransferase" evidence="2">
    <location>
        <begin position="50"/>
        <end position="142"/>
    </location>
</feature>
<dbReference type="RefSeq" id="WP_211545713.1">
    <property type="nucleotide sequence ID" value="NZ_JAGTUF010000001.1"/>
</dbReference>
<sequence length="227" mass="24864">MSELLAPFSDPQAVARYAEGPPRFVPGFADLHRMAAILLAEHMPEAAELLVLGAGGGLELKSFAQAHAGWRFVGVDPAIEMLKLAERMVGQEMARVRLLKGYIDDAPEGPFDGATCFLTLHFLGPEERLRTLKEIRRRLKPGAPFVVAHSSFPQTGSERGTWLSRYAAFALTSGSDPEKVHKMRDAVEAHLSLLTPEHDAALLAEAGFSNVAMFYAAFTWRGWVAYA</sequence>
<dbReference type="Proteomes" id="UP000680714">
    <property type="component" value="Unassembled WGS sequence"/>
</dbReference>
<proteinExistence type="predicted"/>
<gene>
    <name evidence="3" type="ORF">KEC16_00560</name>
</gene>
<dbReference type="InterPro" id="IPR041698">
    <property type="entry name" value="Methyltransf_25"/>
</dbReference>
<dbReference type="EMBL" id="JAGTUF010000001">
    <property type="protein sequence ID" value="MBR9970201.1"/>
    <property type="molecule type" value="Genomic_DNA"/>
</dbReference>
<organism evidence="3 4">
    <name type="scientific">Magnetospirillum sulfuroxidans</name>
    <dbReference type="NCBI Taxonomy" id="611300"/>
    <lineage>
        <taxon>Bacteria</taxon>
        <taxon>Pseudomonadati</taxon>
        <taxon>Pseudomonadota</taxon>
        <taxon>Alphaproteobacteria</taxon>
        <taxon>Rhodospirillales</taxon>
        <taxon>Rhodospirillaceae</taxon>
        <taxon>Magnetospirillum</taxon>
    </lineage>
</organism>
<evidence type="ECO:0000313" key="3">
    <source>
        <dbReference type="EMBL" id="MBR9970201.1"/>
    </source>
</evidence>
<evidence type="ECO:0000256" key="1">
    <source>
        <dbReference type="ARBA" id="ARBA00022679"/>
    </source>
</evidence>
<keyword evidence="4" id="KW-1185">Reference proteome</keyword>
<dbReference type="Gene3D" id="3.40.50.150">
    <property type="entry name" value="Vaccinia Virus protein VP39"/>
    <property type="match status" value="1"/>
</dbReference>
<dbReference type="CDD" id="cd02440">
    <property type="entry name" value="AdoMet_MTases"/>
    <property type="match status" value="1"/>
</dbReference>
<keyword evidence="3" id="KW-0489">Methyltransferase</keyword>
<accession>A0ABS5I7H7</accession>
<keyword evidence="1" id="KW-0808">Transferase</keyword>
<dbReference type="GO" id="GO:0008168">
    <property type="term" value="F:methyltransferase activity"/>
    <property type="evidence" value="ECO:0007669"/>
    <property type="project" value="UniProtKB-KW"/>
</dbReference>
<dbReference type="GO" id="GO:0032259">
    <property type="term" value="P:methylation"/>
    <property type="evidence" value="ECO:0007669"/>
    <property type="project" value="UniProtKB-KW"/>
</dbReference>